<name>H0EUP3_GLAL7</name>
<feature type="transmembrane region" description="Helical" evidence="6">
    <location>
        <begin position="159"/>
        <end position="177"/>
    </location>
</feature>
<organism evidence="7 8">
    <name type="scientific">Glarea lozoyensis (strain ATCC 74030 / MF5533)</name>
    <dbReference type="NCBI Taxonomy" id="1104152"/>
    <lineage>
        <taxon>Eukaryota</taxon>
        <taxon>Fungi</taxon>
        <taxon>Dikarya</taxon>
        <taxon>Ascomycota</taxon>
        <taxon>Pezizomycotina</taxon>
        <taxon>Leotiomycetes</taxon>
        <taxon>Helotiales</taxon>
        <taxon>Helotiaceae</taxon>
        <taxon>Glarea</taxon>
    </lineage>
</organism>
<keyword evidence="1 6" id="KW-0812">Transmembrane</keyword>
<keyword evidence="5 6" id="KW-0472">Membrane</keyword>
<dbReference type="InParanoid" id="H0EUP3"/>
<evidence type="ECO:0000313" key="7">
    <source>
        <dbReference type="EMBL" id="EHK97747.1"/>
    </source>
</evidence>
<accession>H0EUP3</accession>
<dbReference type="InterPro" id="IPR036640">
    <property type="entry name" value="ABC1_TM_sf"/>
</dbReference>
<dbReference type="EMBL" id="AGUE01000179">
    <property type="protein sequence ID" value="EHK97747.1"/>
    <property type="molecule type" value="Genomic_DNA"/>
</dbReference>
<evidence type="ECO:0000256" key="2">
    <source>
        <dbReference type="ARBA" id="ARBA00022741"/>
    </source>
</evidence>
<evidence type="ECO:0000256" key="5">
    <source>
        <dbReference type="ARBA" id="ARBA00023136"/>
    </source>
</evidence>
<evidence type="ECO:0000313" key="8">
    <source>
        <dbReference type="Proteomes" id="UP000005446"/>
    </source>
</evidence>
<dbReference type="GO" id="GO:0042626">
    <property type="term" value="F:ATPase-coupled transmembrane transporter activity"/>
    <property type="evidence" value="ECO:0007669"/>
    <property type="project" value="TreeGrafter"/>
</dbReference>
<evidence type="ECO:0000256" key="3">
    <source>
        <dbReference type="ARBA" id="ARBA00022840"/>
    </source>
</evidence>
<evidence type="ECO:0000256" key="1">
    <source>
        <dbReference type="ARBA" id="ARBA00022692"/>
    </source>
</evidence>
<comment type="caution">
    <text evidence="7">The sequence shown here is derived from an EMBL/GenBank/DDBJ whole genome shotgun (WGS) entry which is preliminary data.</text>
</comment>
<keyword evidence="3" id="KW-0067">ATP-binding</keyword>
<keyword evidence="8" id="KW-1185">Reference proteome</keyword>
<proteinExistence type="predicted"/>
<dbReference type="PANTHER" id="PTHR24223:SF399">
    <property type="entry name" value="ABC TRANSPORTER ATNG"/>
    <property type="match status" value="1"/>
</dbReference>
<dbReference type="HOGENOM" id="CLU_1461459_0_0_1"/>
<keyword evidence="2" id="KW-0547">Nucleotide-binding</keyword>
<dbReference type="OrthoDB" id="6500128at2759"/>
<keyword evidence="4 6" id="KW-1133">Transmembrane helix</keyword>
<dbReference type="Gene3D" id="1.20.1560.10">
    <property type="entry name" value="ABC transporter type 1, transmembrane domain"/>
    <property type="match status" value="1"/>
</dbReference>
<dbReference type="GO" id="GO:0016020">
    <property type="term" value="C:membrane"/>
    <property type="evidence" value="ECO:0007669"/>
    <property type="project" value="InterPro"/>
</dbReference>
<dbReference type="InterPro" id="IPR050173">
    <property type="entry name" value="ABC_transporter_C-like"/>
</dbReference>
<gene>
    <name evidence="7" type="ORF">M7I_6480</name>
</gene>
<reference evidence="7 8" key="1">
    <citation type="journal article" date="2012" name="Eukaryot. Cell">
        <title>Genome sequence of the fungus Glarea lozoyensis: the first genome sequence of a species from the Helotiaceae family.</title>
        <authorList>
            <person name="Youssar L."/>
            <person name="Gruening B.A."/>
            <person name="Erxleben A."/>
            <person name="Guenther S."/>
            <person name="Huettel W."/>
        </authorList>
    </citation>
    <scope>NUCLEOTIDE SEQUENCE [LARGE SCALE GENOMIC DNA]</scope>
    <source>
        <strain evidence="8">ATCC 74030 / MF5533</strain>
    </source>
</reference>
<evidence type="ECO:0000256" key="6">
    <source>
        <dbReference type="SAM" id="Phobius"/>
    </source>
</evidence>
<protein>
    <submittedName>
        <fullName evidence="7">Putative Multidrug resistance-associated protein 7</fullName>
    </submittedName>
</protein>
<dbReference type="PANTHER" id="PTHR24223">
    <property type="entry name" value="ATP-BINDING CASSETTE SUB-FAMILY C"/>
    <property type="match status" value="1"/>
</dbReference>
<dbReference type="Proteomes" id="UP000005446">
    <property type="component" value="Unassembled WGS sequence"/>
</dbReference>
<dbReference type="AlphaFoldDB" id="H0EUP3"/>
<dbReference type="GO" id="GO:0005524">
    <property type="term" value="F:ATP binding"/>
    <property type="evidence" value="ECO:0007669"/>
    <property type="project" value="UniProtKB-KW"/>
</dbReference>
<evidence type="ECO:0000256" key="4">
    <source>
        <dbReference type="ARBA" id="ARBA00022989"/>
    </source>
</evidence>
<sequence length="185" mass="20471">MPENTAIASIFTAIRLAVDDLFFNDDGLTFDAWRDIITRRWAKADISKPHALLKVMLATFKGLLLAGILPRLCLTGVMSTMSQHKNYRTIVAIRGSAVSLIYQHTLRLTSSSTSTSSSLTLINNDVERMGHGMREVHEIWASLIEIALSLWLLEVRLGVSVVAAVFVIIGNICTLLGKLHIVRLD</sequence>